<evidence type="ECO:0000313" key="1">
    <source>
        <dbReference type="EMBL" id="GHD25708.1"/>
    </source>
</evidence>
<keyword evidence="2" id="KW-1185">Reference proteome</keyword>
<dbReference type="EMBL" id="BMYM01000001">
    <property type="protein sequence ID" value="GHD25708.1"/>
    <property type="molecule type" value="Genomic_DNA"/>
</dbReference>
<dbReference type="Pfam" id="PF14375">
    <property type="entry name" value="Cys_rich_CWC"/>
    <property type="match status" value="1"/>
</dbReference>
<evidence type="ECO:0008006" key="3">
    <source>
        <dbReference type="Google" id="ProtNLM"/>
    </source>
</evidence>
<dbReference type="InterPro" id="IPR032720">
    <property type="entry name" value="Cys_rich_CWC"/>
</dbReference>
<sequence>MSTDPTENDAGQHCPLCGADNHCAIAAGKNAIQCWCMRTEFPQTLIERVPAEAKNRVCICERCVQQALIGVSE</sequence>
<dbReference type="RefSeq" id="WP_189474293.1">
    <property type="nucleotide sequence ID" value="NZ_BMYM01000001.1"/>
</dbReference>
<organism evidence="1 2">
    <name type="scientific">Parahalioglobus pacificus</name>
    <dbReference type="NCBI Taxonomy" id="930806"/>
    <lineage>
        <taxon>Bacteria</taxon>
        <taxon>Pseudomonadati</taxon>
        <taxon>Pseudomonadota</taxon>
        <taxon>Gammaproteobacteria</taxon>
        <taxon>Cellvibrionales</taxon>
        <taxon>Halieaceae</taxon>
        <taxon>Parahalioglobus</taxon>
    </lineage>
</organism>
<comment type="caution">
    <text evidence="1">The sequence shown here is derived from an EMBL/GenBank/DDBJ whole genome shotgun (WGS) entry which is preliminary data.</text>
</comment>
<dbReference type="Proteomes" id="UP000644693">
    <property type="component" value="Unassembled WGS sequence"/>
</dbReference>
<proteinExistence type="predicted"/>
<name>A0A918XCC6_9GAMM</name>
<protein>
    <recommendedName>
        <fullName evidence="3">Cysteine-rich CWC</fullName>
    </recommendedName>
</protein>
<reference evidence="1" key="2">
    <citation type="submission" date="2020-09" db="EMBL/GenBank/DDBJ databases">
        <authorList>
            <person name="Sun Q."/>
            <person name="Kim S."/>
        </authorList>
    </citation>
    <scope>NUCLEOTIDE SEQUENCE</scope>
    <source>
        <strain evidence="1">KCTC 23430</strain>
    </source>
</reference>
<accession>A0A918XCC6</accession>
<reference evidence="1" key="1">
    <citation type="journal article" date="2014" name="Int. J. Syst. Evol. Microbiol.">
        <title>Complete genome sequence of Corynebacterium casei LMG S-19264T (=DSM 44701T), isolated from a smear-ripened cheese.</title>
        <authorList>
            <consortium name="US DOE Joint Genome Institute (JGI-PGF)"/>
            <person name="Walter F."/>
            <person name="Albersmeier A."/>
            <person name="Kalinowski J."/>
            <person name="Ruckert C."/>
        </authorList>
    </citation>
    <scope>NUCLEOTIDE SEQUENCE</scope>
    <source>
        <strain evidence="1">KCTC 23430</strain>
    </source>
</reference>
<dbReference type="AlphaFoldDB" id="A0A918XCC6"/>
<evidence type="ECO:0000313" key="2">
    <source>
        <dbReference type="Proteomes" id="UP000644693"/>
    </source>
</evidence>
<gene>
    <name evidence="1" type="ORF">GCM10007053_01850</name>
</gene>